<dbReference type="Pfam" id="PF05699">
    <property type="entry name" value="Dimer_Tnp_hAT"/>
    <property type="match status" value="1"/>
</dbReference>
<proteinExistence type="predicted"/>
<dbReference type="Proteomes" id="UP000801492">
    <property type="component" value="Unassembled WGS sequence"/>
</dbReference>
<gene>
    <name evidence="2" type="ORF">ILUMI_19715</name>
</gene>
<name>A0A8K0CJL4_IGNLU</name>
<evidence type="ECO:0000259" key="1">
    <source>
        <dbReference type="Pfam" id="PF05699"/>
    </source>
</evidence>
<organism evidence="2 3">
    <name type="scientific">Ignelater luminosus</name>
    <name type="common">Cucubano</name>
    <name type="synonym">Pyrophorus luminosus</name>
    <dbReference type="NCBI Taxonomy" id="2038154"/>
    <lineage>
        <taxon>Eukaryota</taxon>
        <taxon>Metazoa</taxon>
        <taxon>Ecdysozoa</taxon>
        <taxon>Arthropoda</taxon>
        <taxon>Hexapoda</taxon>
        <taxon>Insecta</taxon>
        <taxon>Pterygota</taxon>
        <taxon>Neoptera</taxon>
        <taxon>Endopterygota</taxon>
        <taxon>Coleoptera</taxon>
        <taxon>Polyphaga</taxon>
        <taxon>Elateriformia</taxon>
        <taxon>Elateroidea</taxon>
        <taxon>Elateridae</taxon>
        <taxon>Agrypninae</taxon>
        <taxon>Pyrophorini</taxon>
        <taxon>Ignelater</taxon>
    </lineage>
</organism>
<comment type="caution">
    <text evidence="2">The sequence shown here is derived from an EMBL/GenBank/DDBJ whole genome shotgun (WGS) entry which is preliminary data.</text>
</comment>
<feature type="non-terminal residue" evidence="2">
    <location>
        <position position="1"/>
    </location>
</feature>
<dbReference type="EMBL" id="VTPC01087621">
    <property type="protein sequence ID" value="KAF2886457.1"/>
    <property type="molecule type" value="Genomic_DNA"/>
</dbReference>
<keyword evidence="3" id="KW-1185">Reference proteome</keyword>
<evidence type="ECO:0000313" key="3">
    <source>
        <dbReference type="Proteomes" id="UP000801492"/>
    </source>
</evidence>
<accession>A0A8K0CJL4</accession>
<feature type="domain" description="HAT C-terminal dimerisation" evidence="1">
    <location>
        <begin position="296"/>
        <end position="371"/>
    </location>
</feature>
<protein>
    <recommendedName>
        <fullName evidence="1">HAT C-terminal dimerisation domain-containing protein</fullName>
    </recommendedName>
</protein>
<dbReference type="InterPro" id="IPR012337">
    <property type="entry name" value="RNaseH-like_sf"/>
</dbReference>
<evidence type="ECO:0000313" key="2">
    <source>
        <dbReference type="EMBL" id="KAF2886457.1"/>
    </source>
</evidence>
<dbReference type="AlphaFoldDB" id="A0A8K0CJL4"/>
<reference evidence="2" key="1">
    <citation type="submission" date="2019-08" db="EMBL/GenBank/DDBJ databases">
        <title>The genome of the North American firefly Photinus pyralis.</title>
        <authorList>
            <consortium name="Photinus pyralis genome working group"/>
            <person name="Fallon T.R."/>
            <person name="Sander Lower S.E."/>
            <person name="Weng J.-K."/>
        </authorList>
    </citation>
    <scope>NUCLEOTIDE SEQUENCE</scope>
    <source>
        <strain evidence="2">TRF0915ILg1</strain>
        <tissue evidence="2">Whole body</tissue>
    </source>
</reference>
<dbReference type="InterPro" id="IPR052958">
    <property type="entry name" value="IFN-induced_PKR_regulator"/>
</dbReference>
<dbReference type="PANTHER" id="PTHR46289:SF14">
    <property type="entry name" value="DUF4371 DOMAIN-CONTAINING PROTEIN"/>
    <property type="match status" value="1"/>
</dbReference>
<dbReference type="GO" id="GO:0046983">
    <property type="term" value="F:protein dimerization activity"/>
    <property type="evidence" value="ECO:0007669"/>
    <property type="project" value="InterPro"/>
</dbReference>
<sequence>MMELIASSVFFFATETAGTGGHPVLGKLVKQEFRNWKNALEVFADNQLIITPLVNFMVGQGYDGASSMSGAFHRVQVYIRAKYSSAIYVHCASHSLNLAISDACTVPQVRNSMTTLLKLCNLFRTPKRQNVFATEIEKVNLDLKKQNLKQLQEILLAQNVRNTLAEMRQNAVQEFKKIFEAAQSSCEKYGVEISVTSRQTKRDNMPHSTLEEYFRRTIFAPFVYSLILHLDERLLSHDQTLRSFAVIISSENKNQKVNEVALRQLYAVYEHLLDAESFKIVLGEVKLWYTVWKKNNKTPKTAMDVLALLLQNNTKLFLNVEALLKIIVTIAVTTASNERTISALRRLKTYLRNTTREDRLNGLALFNIHRAIPVSVDK</sequence>
<dbReference type="PANTHER" id="PTHR46289">
    <property type="entry name" value="52 KDA REPRESSOR OF THE INHIBITOR OF THE PROTEIN KINASE-LIKE PROTEIN-RELATED"/>
    <property type="match status" value="1"/>
</dbReference>
<dbReference type="SUPFAM" id="SSF53098">
    <property type="entry name" value="Ribonuclease H-like"/>
    <property type="match status" value="1"/>
</dbReference>
<dbReference type="InterPro" id="IPR008906">
    <property type="entry name" value="HATC_C_dom"/>
</dbReference>
<dbReference type="OrthoDB" id="6601747at2759"/>